<gene>
    <name evidence="1" type="ORF">PDJAM_G00012850</name>
</gene>
<sequence length="214" mass="24382">MVEKHHCTSTSNSVCECADGHYCDKGDECKVCYACSTCEFGIKVPCSLTSDTQCNEKAPKGSKIITAVGITVLIIALITLMVVFFLWKRKQLCFKSPEMFENPKSLELLVDTDLERFLPRISEILGFKVVRNVVRRQGLLSQATIDNIMDENPRDANERAYQLLKAWYEKHGMKGAYKALYENLIAINMRNKAEEVHELIKEPSNREERRNGNV</sequence>
<dbReference type="Proteomes" id="UP000830395">
    <property type="component" value="Chromosome 10"/>
</dbReference>
<dbReference type="EMBL" id="CM040984">
    <property type="protein sequence ID" value="MCJ8736470.1"/>
    <property type="molecule type" value="Genomic_DNA"/>
</dbReference>
<proteinExistence type="predicted"/>
<protein>
    <submittedName>
        <fullName evidence="1">Uncharacterized protein</fullName>
    </submittedName>
</protein>
<accession>A0ACC5YLF8</accession>
<comment type="caution">
    <text evidence="1">The sequence shown here is derived from an EMBL/GenBank/DDBJ whole genome shotgun (WGS) entry which is preliminary data.</text>
</comment>
<evidence type="ECO:0000313" key="2">
    <source>
        <dbReference type="Proteomes" id="UP000830395"/>
    </source>
</evidence>
<keyword evidence="2" id="KW-1185">Reference proteome</keyword>
<evidence type="ECO:0000313" key="1">
    <source>
        <dbReference type="EMBL" id="MCJ8736470.1"/>
    </source>
</evidence>
<name>A0ACC5YLF8_9TELE</name>
<organism evidence="1 2">
    <name type="scientific">Pangasius djambal</name>
    <dbReference type="NCBI Taxonomy" id="1691987"/>
    <lineage>
        <taxon>Eukaryota</taxon>
        <taxon>Metazoa</taxon>
        <taxon>Chordata</taxon>
        <taxon>Craniata</taxon>
        <taxon>Vertebrata</taxon>
        <taxon>Euteleostomi</taxon>
        <taxon>Actinopterygii</taxon>
        <taxon>Neopterygii</taxon>
        <taxon>Teleostei</taxon>
        <taxon>Ostariophysi</taxon>
        <taxon>Siluriformes</taxon>
        <taxon>Pangasiidae</taxon>
        <taxon>Pangasius</taxon>
    </lineage>
</organism>
<reference evidence="1" key="1">
    <citation type="submission" date="2020-02" db="EMBL/GenBank/DDBJ databases">
        <title>Genome sequencing of the panga catfish, Pangasius djambal.</title>
        <authorList>
            <person name="Wen M."/>
            <person name="Zahm M."/>
            <person name="Roques C."/>
            <person name="Cabau C."/>
            <person name="Klopp C."/>
            <person name="Donnadieu C."/>
            <person name="Jouanno E."/>
            <person name="Avarre J.-C."/>
            <person name="Campet M."/>
            <person name="Ha T."/>
            <person name="Dugue R."/>
            <person name="Lampietro C."/>
            <person name="Louis A."/>
            <person name="Herpin A."/>
            <person name="Echchiki A."/>
            <person name="Berthelot C."/>
            <person name="Parey E."/>
            <person name="Roest-Crollius H."/>
            <person name="Braasch I."/>
            <person name="Postlethwait J.H."/>
            <person name="Bobe J."/>
            <person name="Montfort J."/>
            <person name="Bouchez O."/>
            <person name="Begum T."/>
            <person name="Schartl M."/>
            <person name="Gustiano R."/>
            <person name="Guiguen Y."/>
        </authorList>
    </citation>
    <scope>NUCLEOTIDE SEQUENCE</scope>
    <source>
        <strain evidence="1">Pdj_M5554</strain>
    </source>
</reference>